<keyword evidence="3" id="KW-1185">Reference proteome</keyword>
<dbReference type="Gene3D" id="1.20.1440.110">
    <property type="entry name" value="acylaminoacyl peptidase"/>
    <property type="match status" value="1"/>
</dbReference>
<dbReference type="InterPro" id="IPR029058">
    <property type="entry name" value="AB_hydrolase_fold"/>
</dbReference>
<reference evidence="2 3" key="1">
    <citation type="journal article" date="2017" name="Int. J. Syst. Evol. Microbiol.">
        <title>Desulfovibrio senegalensis sp. nov., a mesophilic sulfate reducer isolated from marine sediment.</title>
        <authorList>
            <person name="Thioye A."/>
            <person name="Gam Z.B.A."/>
            <person name="Mbengue M."/>
            <person name="Cayol J.L."/>
            <person name="Joseph-Bartoli M."/>
            <person name="Toure-Kane C."/>
            <person name="Labat M."/>
        </authorList>
    </citation>
    <scope>NUCLEOTIDE SEQUENCE [LARGE SCALE GENOMIC DNA]</scope>
    <source>
        <strain evidence="2 3">DSM 101509</strain>
    </source>
</reference>
<gene>
    <name evidence="2" type="ORF">F8A88_02545</name>
</gene>
<organism evidence="2 3">
    <name type="scientific">Pseudodesulfovibrio senegalensis</name>
    <dbReference type="NCBI Taxonomy" id="1721087"/>
    <lineage>
        <taxon>Bacteria</taxon>
        <taxon>Pseudomonadati</taxon>
        <taxon>Thermodesulfobacteriota</taxon>
        <taxon>Desulfovibrionia</taxon>
        <taxon>Desulfovibrionales</taxon>
        <taxon>Desulfovibrionaceae</taxon>
    </lineage>
</organism>
<name>A0A6N6N5J6_9BACT</name>
<dbReference type="RefSeq" id="WP_151149495.1">
    <property type="nucleotide sequence ID" value="NZ_WAIE01000001.1"/>
</dbReference>
<evidence type="ECO:0000313" key="3">
    <source>
        <dbReference type="Proteomes" id="UP000438699"/>
    </source>
</evidence>
<comment type="caution">
    <text evidence="2">The sequence shown here is derived from an EMBL/GenBank/DDBJ whole genome shotgun (WGS) entry which is preliminary data.</text>
</comment>
<protein>
    <submittedName>
        <fullName evidence="2">Alpha/beta hydrolase</fullName>
    </submittedName>
</protein>
<dbReference type="Proteomes" id="UP000438699">
    <property type="component" value="Unassembled WGS sequence"/>
</dbReference>
<dbReference type="Pfam" id="PF06500">
    <property type="entry name" value="FrsA-like"/>
    <property type="match status" value="1"/>
</dbReference>
<dbReference type="Gene3D" id="3.40.50.1820">
    <property type="entry name" value="alpha/beta hydrolase"/>
    <property type="match status" value="1"/>
</dbReference>
<evidence type="ECO:0000256" key="1">
    <source>
        <dbReference type="ARBA" id="ARBA00022801"/>
    </source>
</evidence>
<dbReference type="InterPro" id="IPR010520">
    <property type="entry name" value="FrsA-like"/>
</dbReference>
<proteinExistence type="predicted"/>
<sequence>MSRVQGLILSAIAFGVIGAALLLPVDVQASGGIDPADPMVRVTSPPVDFDVQKVLAAVSKDVSRATGIKESFITYYWQTFDNIVYQGNETDKPLFVDLYVPGFFSDDDVHGMMNAVADAMVDHARVERKWLFIHTHFPLPGHVYIGGGITDWDTYHGKPNTAPRDIEERALNRFQFNDASFAFQCLWRFGVMAAGGSDLGELLTITSRIEDYDKESWYSSWDAMAGRVRSLGDEFAAGLHAVSAREAYLRAANYYRASEIYLSRDDPRKHIAWENGRKSFLKAATFSDGRIEPVRIPYEKKTLPGYFVKADDSGSKRPLLLIQTGLDGTAEDLYFIIGVHAAKRGYNCLIYEGPGQGEVISVEKLPFRHDWEKVVTPVVDYALTRPEVDPERLAIIGFSMGGYLVPRALAYEKRIKWGIVDGGVYSVFEGTMTKFPDEVRKGVGKSRSKKAVNALVYKEMEAHPDVCQFINQMLWTFDADTPFDLFSRLRKYDMQDVIGKIESEMLVLNSSNDQIAGSNAQAKKFYNGLKSKKTYYEFNTDHGAQFHCQSGAPFVSAERIFNWLDTRAMPRLP</sequence>
<dbReference type="GO" id="GO:0016787">
    <property type="term" value="F:hydrolase activity"/>
    <property type="evidence" value="ECO:0007669"/>
    <property type="project" value="UniProtKB-KW"/>
</dbReference>
<evidence type="ECO:0000313" key="2">
    <source>
        <dbReference type="EMBL" id="KAB1443163.1"/>
    </source>
</evidence>
<dbReference type="PANTHER" id="PTHR22946">
    <property type="entry name" value="DIENELACTONE HYDROLASE DOMAIN-CONTAINING PROTEIN-RELATED"/>
    <property type="match status" value="1"/>
</dbReference>
<dbReference type="PANTHER" id="PTHR22946:SF12">
    <property type="entry name" value="CONIDIAL PIGMENT BIOSYNTHESIS PROTEIN AYG1 (AFU_ORTHOLOGUE AFUA_2G17550)"/>
    <property type="match status" value="1"/>
</dbReference>
<dbReference type="InterPro" id="IPR050261">
    <property type="entry name" value="FrsA_esterase"/>
</dbReference>
<dbReference type="SUPFAM" id="SSF53474">
    <property type="entry name" value="alpha/beta-Hydrolases"/>
    <property type="match status" value="1"/>
</dbReference>
<dbReference type="AlphaFoldDB" id="A0A6N6N5J6"/>
<dbReference type="EMBL" id="WAIE01000001">
    <property type="protein sequence ID" value="KAB1443163.1"/>
    <property type="molecule type" value="Genomic_DNA"/>
</dbReference>
<keyword evidence="1 2" id="KW-0378">Hydrolase</keyword>
<dbReference type="OrthoDB" id="217645at2"/>
<accession>A0A6N6N5J6</accession>